<evidence type="ECO:0000313" key="2">
    <source>
        <dbReference type="Proteomes" id="UP000018144"/>
    </source>
</evidence>
<dbReference type="EMBL" id="HF935441">
    <property type="protein sequence ID" value="CCX30487.1"/>
    <property type="molecule type" value="Genomic_DNA"/>
</dbReference>
<reference evidence="1 2" key="1">
    <citation type="journal article" date="2013" name="PLoS Genet.">
        <title>The genome and development-dependent transcriptomes of Pyronema confluens: a window into fungal evolution.</title>
        <authorList>
            <person name="Traeger S."/>
            <person name="Altegoer F."/>
            <person name="Freitag M."/>
            <person name="Gabaldon T."/>
            <person name="Kempken F."/>
            <person name="Kumar A."/>
            <person name="Marcet-Houben M."/>
            <person name="Poggeler S."/>
            <person name="Stajich J.E."/>
            <person name="Nowrousian M."/>
        </authorList>
    </citation>
    <scope>NUCLEOTIDE SEQUENCE [LARGE SCALE GENOMIC DNA]</scope>
    <source>
        <strain evidence="2">CBS 100304</strain>
        <tissue evidence="1">Vegetative mycelium</tissue>
    </source>
</reference>
<protein>
    <submittedName>
        <fullName evidence="1">Uncharacterized protein</fullName>
    </submittedName>
</protein>
<dbReference type="AlphaFoldDB" id="U4LG16"/>
<name>U4LG16_PYROM</name>
<keyword evidence="2" id="KW-1185">Reference proteome</keyword>
<organism evidence="1 2">
    <name type="scientific">Pyronema omphalodes (strain CBS 100304)</name>
    <name type="common">Pyronema confluens</name>
    <dbReference type="NCBI Taxonomy" id="1076935"/>
    <lineage>
        <taxon>Eukaryota</taxon>
        <taxon>Fungi</taxon>
        <taxon>Dikarya</taxon>
        <taxon>Ascomycota</taxon>
        <taxon>Pezizomycotina</taxon>
        <taxon>Pezizomycetes</taxon>
        <taxon>Pezizales</taxon>
        <taxon>Pyronemataceae</taxon>
        <taxon>Pyronema</taxon>
    </lineage>
</organism>
<accession>U4LG16</accession>
<evidence type="ECO:0000313" key="1">
    <source>
        <dbReference type="EMBL" id="CCX30487.1"/>
    </source>
</evidence>
<dbReference type="Proteomes" id="UP000018144">
    <property type="component" value="Unassembled WGS sequence"/>
</dbReference>
<proteinExistence type="predicted"/>
<gene>
    <name evidence="1" type="ORF">PCON_08686</name>
</gene>
<sequence length="45" mass="4961">MDRKPGEHNFDGSSLWFVVSFSAPQSAVDLIGKHNDIIVSMSNLL</sequence>